<dbReference type="PANTHER" id="PTHR43441">
    <property type="entry name" value="RIBOSOMAL-PROTEIN-SERINE ACETYLTRANSFERASE"/>
    <property type="match status" value="1"/>
</dbReference>
<evidence type="ECO:0000313" key="2">
    <source>
        <dbReference type="EMBL" id="NKE61176.1"/>
    </source>
</evidence>
<evidence type="ECO:0000313" key="3">
    <source>
        <dbReference type="Proteomes" id="UP001515943"/>
    </source>
</evidence>
<dbReference type="EMBL" id="VSRL01000158">
    <property type="protein sequence ID" value="NKE61176.1"/>
    <property type="molecule type" value="Genomic_DNA"/>
</dbReference>
<proteinExistence type="predicted"/>
<comment type="caution">
    <text evidence="2">The sequence shown here is derived from an EMBL/GenBank/DDBJ whole genome shotgun (WGS) entry which is preliminary data.</text>
</comment>
<dbReference type="Pfam" id="PF13302">
    <property type="entry name" value="Acetyltransf_3"/>
    <property type="match status" value="1"/>
</dbReference>
<dbReference type="InterPro" id="IPR051908">
    <property type="entry name" value="Ribosomal_N-acetyltransferase"/>
</dbReference>
<evidence type="ECO:0000259" key="1">
    <source>
        <dbReference type="PROSITE" id="PS51186"/>
    </source>
</evidence>
<dbReference type="InterPro" id="IPR000182">
    <property type="entry name" value="GNAT_dom"/>
</dbReference>
<dbReference type="PROSITE" id="PS51186">
    <property type="entry name" value="GNAT"/>
    <property type="match status" value="1"/>
</dbReference>
<dbReference type="SUPFAM" id="SSF55729">
    <property type="entry name" value="Acyl-CoA N-acyltransferases (Nat)"/>
    <property type="match status" value="1"/>
</dbReference>
<keyword evidence="3" id="KW-1185">Reference proteome</keyword>
<dbReference type="PANTHER" id="PTHR43441:SF11">
    <property type="entry name" value="RIBOSOMAL-PROTEIN-SERINE ACETYLTRANSFERASE"/>
    <property type="match status" value="1"/>
</dbReference>
<protein>
    <submittedName>
        <fullName evidence="2">GNAT family N-acetyltransferase</fullName>
    </submittedName>
</protein>
<dbReference type="Gene3D" id="3.40.630.30">
    <property type="match status" value="1"/>
</dbReference>
<name>A0ABX1FQ87_9PSEU</name>
<dbReference type="InterPro" id="IPR016181">
    <property type="entry name" value="Acyl_CoA_acyltransferase"/>
</dbReference>
<dbReference type="Proteomes" id="UP001515943">
    <property type="component" value="Unassembled WGS sequence"/>
</dbReference>
<gene>
    <name evidence="2" type="ORF">FXN61_32150</name>
</gene>
<accession>A0ABX1FQ87</accession>
<dbReference type="RefSeq" id="WP_167977825.1">
    <property type="nucleotide sequence ID" value="NZ_VSRL01000158.1"/>
</dbReference>
<reference evidence="2 3" key="1">
    <citation type="submission" date="2019-08" db="EMBL/GenBank/DDBJ databases">
        <title>Lentzea from Indian Himalayas.</title>
        <authorList>
            <person name="Mandal S."/>
            <person name="Mallick Gupta A."/>
            <person name="Maiti P.K."/>
            <person name="Sarkar J."/>
            <person name="Mandal S."/>
        </authorList>
    </citation>
    <scope>NUCLEOTIDE SEQUENCE [LARGE SCALE GENOMIC DNA]</scope>
    <source>
        <strain evidence="2 3">PSKA42</strain>
    </source>
</reference>
<feature type="domain" description="N-acetyltransferase" evidence="1">
    <location>
        <begin position="10"/>
        <end position="176"/>
    </location>
</feature>
<organism evidence="2 3">
    <name type="scientific">Lentzea indica</name>
    <dbReference type="NCBI Taxonomy" id="2604800"/>
    <lineage>
        <taxon>Bacteria</taxon>
        <taxon>Bacillati</taxon>
        <taxon>Actinomycetota</taxon>
        <taxon>Actinomycetes</taxon>
        <taxon>Pseudonocardiales</taxon>
        <taxon>Pseudonocardiaceae</taxon>
        <taxon>Lentzea</taxon>
    </lineage>
</organism>
<sequence length="188" mass="21318">MTNVWTGRLIRLRAVEPEDWPFFQKFDEDSASQRAADMIHPPWSSARLREWAEKAALKPVEGDVVRLAIESLADGKLAGMTSTHEVDHRVGRFSYGIVLGSEFHRRGYASEAVRMLLGFMFGERRFHKCESSVVAFNEASIALHRGLGFQEEGRLRDHEFLTGCHHDVVLFGMTATEFAARHPYPSTL</sequence>